<dbReference type="RefSeq" id="WP_211559380.1">
    <property type="nucleotide sequence ID" value="NZ_JAGVRK010000001.1"/>
</dbReference>
<name>A0ABS5LG84_9BACI</name>
<reference evidence="1 2" key="1">
    <citation type="submission" date="2021-04" db="EMBL/GenBank/DDBJ databases">
        <title>Metabacillus sp. strain KIGAM252 whole genome sequence.</title>
        <authorList>
            <person name="Seo M.-J."/>
            <person name="Cho E.-S."/>
            <person name="Hwang C.Y."/>
            <person name="Yoon D.J."/>
        </authorList>
    </citation>
    <scope>NUCLEOTIDE SEQUENCE [LARGE SCALE GENOMIC DNA]</scope>
    <source>
        <strain evidence="1 2">KIGAM252</strain>
    </source>
</reference>
<dbReference type="EMBL" id="JAGVRK010000001">
    <property type="protein sequence ID" value="MBS2969760.1"/>
    <property type="molecule type" value="Genomic_DNA"/>
</dbReference>
<gene>
    <name evidence="1" type="ORF">J9317_13385</name>
</gene>
<dbReference type="Proteomes" id="UP000682403">
    <property type="component" value="Unassembled WGS sequence"/>
</dbReference>
<comment type="caution">
    <text evidence="1">The sequence shown here is derived from an EMBL/GenBank/DDBJ whole genome shotgun (WGS) entry which is preliminary data.</text>
</comment>
<organism evidence="1 2">
    <name type="scientific">Metabacillus flavus</name>
    <dbReference type="NCBI Taxonomy" id="2823519"/>
    <lineage>
        <taxon>Bacteria</taxon>
        <taxon>Bacillati</taxon>
        <taxon>Bacillota</taxon>
        <taxon>Bacilli</taxon>
        <taxon>Bacillales</taxon>
        <taxon>Bacillaceae</taxon>
        <taxon>Metabacillus</taxon>
    </lineage>
</organism>
<accession>A0ABS5LG84</accession>
<protein>
    <submittedName>
        <fullName evidence="1">DUF3679 domain-containing protein</fullName>
    </submittedName>
</protein>
<evidence type="ECO:0000313" key="2">
    <source>
        <dbReference type="Proteomes" id="UP000682403"/>
    </source>
</evidence>
<proteinExistence type="predicted"/>
<sequence>MGKFMLKTTLFAALLFLGVLMGMQIAGNGMKNLQGYDNPDMKSAFIIKNSRQDQEIEASVLGQSITSHDLETKRKQLESMEAFNPLSEAAKGISSGIENLFGKLISAVKGEKDK</sequence>
<evidence type="ECO:0000313" key="1">
    <source>
        <dbReference type="EMBL" id="MBS2969760.1"/>
    </source>
</evidence>
<dbReference type="InterPro" id="IPR020534">
    <property type="entry name" value="Uncharacterised_YqxA"/>
</dbReference>
<dbReference type="Pfam" id="PF12438">
    <property type="entry name" value="DUF3679"/>
    <property type="match status" value="1"/>
</dbReference>
<keyword evidence="2" id="KW-1185">Reference proteome</keyword>